<dbReference type="PANTHER" id="PTHR30194">
    <property type="entry name" value="CROSSOVER JUNCTION ENDODEOXYRIBONUCLEASE RUVC"/>
    <property type="match status" value="1"/>
</dbReference>
<dbReference type="PRINTS" id="PR00696">
    <property type="entry name" value="RSOLVASERUVC"/>
</dbReference>
<keyword evidence="11 13" id="KW-0234">DNA repair</keyword>
<keyword evidence="4 13" id="KW-0479">Metal-binding</keyword>
<evidence type="ECO:0000256" key="4">
    <source>
        <dbReference type="ARBA" id="ARBA00022723"/>
    </source>
</evidence>
<feature type="binding site" evidence="13">
    <location>
        <position position="144"/>
    </location>
    <ligand>
        <name>Mg(2+)</name>
        <dbReference type="ChEBI" id="CHEBI:18420"/>
        <label>1</label>
    </ligand>
</feature>
<dbReference type="PROSITE" id="PS01321">
    <property type="entry name" value="RUVC"/>
    <property type="match status" value="1"/>
</dbReference>
<dbReference type="GO" id="GO:0009432">
    <property type="term" value="P:SOS response"/>
    <property type="evidence" value="ECO:0007669"/>
    <property type="project" value="UniProtKB-ARBA"/>
</dbReference>
<dbReference type="CDD" id="cd16962">
    <property type="entry name" value="RuvC"/>
    <property type="match status" value="1"/>
</dbReference>
<comment type="catalytic activity">
    <reaction evidence="12 13">
        <text>Endonucleolytic cleavage at a junction such as a reciprocal single-stranded crossover between two homologous DNA duplexes (Holliday junction).</text>
        <dbReference type="EC" id="3.1.21.10"/>
    </reaction>
</comment>
<dbReference type="EC" id="3.1.21.10" evidence="13 14"/>
<keyword evidence="7 13" id="KW-0378">Hydrolase</keyword>
<dbReference type="SUPFAM" id="SSF53098">
    <property type="entry name" value="Ribonuclease H-like"/>
    <property type="match status" value="1"/>
</dbReference>
<evidence type="ECO:0000256" key="8">
    <source>
        <dbReference type="ARBA" id="ARBA00022842"/>
    </source>
</evidence>
<proteinExistence type="inferred from homology"/>
<protein>
    <recommendedName>
        <fullName evidence="13 14">Crossover junction endodeoxyribonuclease RuvC</fullName>
        <ecNumber evidence="13 14">3.1.21.10</ecNumber>
    </recommendedName>
    <alternativeName>
        <fullName evidence="13">Holliday junction nuclease RuvC</fullName>
    </alternativeName>
    <alternativeName>
        <fullName evidence="13">Holliday junction resolvase RuvC</fullName>
    </alternativeName>
</protein>
<dbReference type="GO" id="GO:0000287">
    <property type="term" value="F:magnesium ion binding"/>
    <property type="evidence" value="ECO:0007669"/>
    <property type="project" value="UniProtKB-UniRule"/>
</dbReference>
<comment type="caution">
    <text evidence="15">The sequence shown here is derived from an EMBL/GenBank/DDBJ whole genome shotgun (WGS) entry which is preliminary data.</text>
</comment>
<comment type="subcellular location">
    <subcellularLocation>
        <location evidence="13">Cytoplasm</location>
    </subcellularLocation>
</comment>
<dbReference type="PANTHER" id="PTHR30194:SF3">
    <property type="entry name" value="CROSSOVER JUNCTION ENDODEOXYRIBONUCLEASE RUVC"/>
    <property type="match status" value="1"/>
</dbReference>
<evidence type="ECO:0000256" key="1">
    <source>
        <dbReference type="ARBA" id="ARBA00009518"/>
    </source>
</evidence>
<comment type="cofactor">
    <cofactor evidence="13">
        <name>Mg(2+)</name>
        <dbReference type="ChEBI" id="CHEBI:18420"/>
    </cofactor>
    <text evidence="13">Binds 2 Mg(2+) ion per subunit.</text>
</comment>
<dbReference type="Proteomes" id="UP000245765">
    <property type="component" value="Unassembled WGS sequence"/>
</dbReference>
<comment type="function">
    <text evidence="13">The RuvA-RuvB-RuvC complex processes Holliday junction (HJ) DNA during genetic recombination and DNA repair. Endonuclease that resolves HJ intermediates. Cleaves cruciform DNA by making single-stranded nicks across the HJ at symmetrical positions within the homologous arms, yielding a 5'-phosphate and a 3'-hydroxyl group; requires a central core of homology in the junction. The consensus cleavage sequence is 5'-(A/T)TT(C/G)-3'. Cleavage occurs on the 3'-side of the TT dinucleotide at the point of strand exchange. HJ branch migration catalyzed by RuvA-RuvB allows RuvC to scan DNA until it finds its consensus sequence, where it cleaves and resolves the cruciform DNA.</text>
</comment>
<dbReference type="AlphaFoldDB" id="A0A317FC86"/>
<dbReference type="RefSeq" id="WP_109871527.1">
    <property type="nucleotide sequence ID" value="NZ_QGNA01000003.1"/>
</dbReference>
<comment type="subunit">
    <text evidence="13">Homodimer which binds Holliday junction (HJ) DNA. The HJ becomes 2-fold symmetrical on binding to RuvC with unstacked arms; it has a different conformation from HJ DNA in complex with RuvA. In the full resolvosome a probable DNA-RuvA(4)-RuvB(12)-RuvC(2) complex forms which resolves the HJ.</text>
</comment>
<feature type="binding site" evidence="13">
    <location>
        <position position="12"/>
    </location>
    <ligand>
        <name>Mg(2+)</name>
        <dbReference type="ChEBI" id="CHEBI:18420"/>
        <label>1</label>
    </ligand>
</feature>
<evidence type="ECO:0000256" key="2">
    <source>
        <dbReference type="ARBA" id="ARBA00022490"/>
    </source>
</evidence>
<name>A0A317FC86_9PROT</name>
<evidence type="ECO:0000313" key="15">
    <source>
        <dbReference type="EMBL" id="PWS36734.1"/>
    </source>
</evidence>
<feature type="active site" evidence="13">
    <location>
        <position position="72"/>
    </location>
</feature>
<reference evidence="16" key="1">
    <citation type="submission" date="2018-05" db="EMBL/GenBank/DDBJ databases">
        <authorList>
            <person name="Du Z."/>
            <person name="Wang X."/>
        </authorList>
    </citation>
    <scope>NUCLEOTIDE SEQUENCE [LARGE SCALE GENOMIC DNA]</scope>
    <source>
        <strain evidence="16">CQN31</strain>
    </source>
</reference>
<dbReference type="Pfam" id="PF02075">
    <property type="entry name" value="RuvC"/>
    <property type="match status" value="1"/>
</dbReference>
<evidence type="ECO:0000256" key="11">
    <source>
        <dbReference type="ARBA" id="ARBA00023204"/>
    </source>
</evidence>
<keyword evidence="5 13" id="KW-0255">Endonuclease</keyword>
<keyword evidence="2 13" id="KW-0963">Cytoplasm</keyword>
<dbReference type="GO" id="GO:0008821">
    <property type="term" value="F:crossover junction DNA endonuclease activity"/>
    <property type="evidence" value="ECO:0007669"/>
    <property type="project" value="UniProtKB-UniRule"/>
</dbReference>
<keyword evidence="9 13" id="KW-0238">DNA-binding</keyword>
<dbReference type="GO" id="GO:0048476">
    <property type="term" value="C:Holliday junction resolvase complex"/>
    <property type="evidence" value="ECO:0007669"/>
    <property type="project" value="UniProtKB-UniRule"/>
</dbReference>
<evidence type="ECO:0000313" key="16">
    <source>
        <dbReference type="Proteomes" id="UP000245765"/>
    </source>
</evidence>
<dbReference type="GO" id="GO:0006310">
    <property type="term" value="P:DNA recombination"/>
    <property type="evidence" value="ECO:0007669"/>
    <property type="project" value="UniProtKB-UniRule"/>
</dbReference>
<keyword evidence="6 13" id="KW-0227">DNA damage</keyword>
<evidence type="ECO:0000256" key="7">
    <source>
        <dbReference type="ARBA" id="ARBA00022801"/>
    </source>
</evidence>
<dbReference type="NCBIfam" id="TIGR00228">
    <property type="entry name" value="ruvC"/>
    <property type="match status" value="1"/>
</dbReference>
<dbReference type="InterPro" id="IPR036397">
    <property type="entry name" value="RNaseH_sf"/>
</dbReference>
<gene>
    <name evidence="13" type="primary">ruvC</name>
    <name evidence="15" type="ORF">DFH01_16520</name>
</gene>
<dbReference type="InterPro" id="IPR012337">
    <property type="entry name" value="RNaseH-like_sf"/>
</dbReference>
<evidence type="ECO:0000256" key="10">
    <source>
        <dbReference type="ARBA" id="ARBA00023172"/>
    </source>
</evidence>
<evidence type="ECO:0000256" key="14">
    <source>
        <dbReference type="NCBIfam" id="TIGR00228"/>
    </source>
</evidence>
<dbReference type="InterPro" id="IPR002176">
    <property type="entry name" value="X-over_junc_endoDNase_RuvC"/>
</dbReference>
<dbReference type="OrthoDB" id="9805499at2"/>
<keyword evidence="10 13" id="KW-0233">DNA recombination</keyword>
<evidence type="ECO:0000256" key="5">
    <source>
        <dbReference type="ARBA" id="ARBA00022759"/>
    </source>
</evidence>
<dbReference type="InterPro" id="IPR020563">
    <property type="entry name" value="X-over_junc_endoDNase_Mg_BS"/>
</dbReference>
<feature type="binding site" evidence="13">
    <location>
        <position position="72"/>
    </location>
    <ligand>
        <name>Mg(2+)</name>
        <dbReference type="ChEBI" id="CHEBI:18420"/>
        <label>2</label>
    </ligand>
</feature>
<evidence type="ECO:0000256" key="6">
    <source>
        <dbReference type="ARBA" id="ARBA00022763"/>
    </source>
</evidence>
<dbReference type="HAMAP" id="MF_00034">
    <property type="entry name" value="RuvC"/>
    <property type="match status" value="1"/>
</dbReference>
<dbReference type="GO" id="GO:0005737">
    <property type="term" value="C:cytoplasm"/>
    <property type="evidence" value="ECO:0007669"/>
    <property type="project" value="UniProtKB-SubCell"/>
</dbReference>
<organism evidence="15 16">
    <name type="scientific">Falsiroseomonas bella</name>
    <dbReference type="NCBI Taxonomy" id="2184016"/>
    <lineage>
        <taxon>Bacteria</taxon>
        <taxon>Pseudomonadati</taxon>
        <taxon>Pseudomonadota</taxon>
        <taxon>Alphaproteobacteria</taxon>
        <taxon>Acetobacterales</taxon>
        <taxon>Roseomonadaceae</taxon>
        <taxon>Falsiroseomonas</taxon>
    </lineage>
</organism>
<sequence length="174" mass="18579">MAPPPIRILGLDPGLQHTGWGLVEHDGFRLRFLADGVVSTAPGEELARRLLVLHRGLAEVIAQWTPDEAAVEHTYVARNPESALKLGQARGVVLLAPALAGLVVREYGAMEVKRAVVGTGHAAKEQVQAMVRQLLPGVTFKRADAADALAIAICHAHHRSTRNAYSAAVARARA</sequence>
<dbReference type="GO" id="GO:0003677">
    <property type="term" value="F:DNA binding"/>
    <property type="evidence" value="ECO:0007669"/>
    <property type="project" value="UniProtKB-KW"/>
</dbReference>
<feature type="active site" evidence="13">
    <location>
        <position position="144"/>
    </location>
</feature>
<evidence type="ECO:0000256" key="12">
    <source>
        <dbReference type="ARBA" id="ARBA00029354"/>
    </source>
</evidence>
<keyword evidence="8 13" id="KW-0460">Magnesium</keyword>
<evidence type="ECO:0000256" key="13">
    <source>
        <dbReference type="HAMAP-Rule" id="MF_00034"/>
    </source>
</evidence>
<dbReference type="EMBL" id="QGNA01000003">
    <property type="protein sequence ID" value="PWS36734.1"/>
    <property type="molecule type" value="Genomic_DNA"/>
</dbReference>
<dbReference type="FunFam" id="3.30.420.10:FF:000002">
    <property type="entry name" value="Crossover junction endodeoxyribonuclease RuvC"/>
    <property type="match status" value="1"/>
</dbReference>
<keyword evidence="3 13" id="KW-0540">Nuclease</keyword>
<accession>A0A317FC86</accession>
<feature type="active site" evidence="13">
    <location>
        <position position="12"/>
    </location>
</feature>
<evidence type="ECO:0000256" key="9">
    <source>
        <dbReference type="ARBA" id="ARBA00023125"/>
    </source>
</evidence>
<comment type="similarity">
    <text evidence="1 13">Belongs to the RuvC family.</text>
</comment>
<keyword evidence="16" id="KW-1185">Reference proteome</keyword>
<dbReference type="Gene3D" id="3.30.420.10">
    <property type="entry name" value="Ribonuclease H-like superfamily/Ribonuclease H"/>
    <property type="match status" value="1"/>
</dbReference>
<dbReference type="GO" id="GO:0006281">
    <property type="term" value="P:DNA repair"/>
    <property type="evidence" value="ECO:0007669"/>
    <property type="project" value="UniProtKB-UniRule"/>
</dbReference>
<evidence type="ECO:0000256" key="3">
    <source>
        <dbReference type="ARBA" id="ARBA00022722"/>
    </source>
</evidence>